<keyword evidence="2" id="KW-0813">Transport</keyword>
<name>A0ABU8BKJ5_9BRAD</name>
<comment type="caution">
    <text evidence="8">The sequence shown here is derived from an EMBL/GenBank/DDBJ whole genome shotgun (WGS) entry which is preliminary data.</text>
</comment>
<keyword evidence="6 7" id="KW-0472">Membrane</keyword>
<sequence>MTTLTSQSSSPGNQATTIKQSAMLGGPILPTLLKLALPTVVVLVVQTLVGVAETYFVSFLGTEALAGVSLVFPVFMLMQMMSNGGIGGGVASSIARAMGAGKVAEAEALALNALALAIVFGVIFAGAEWLFGEAVYGLLGGRAGALGAALAYGHVIFSGAVFVWIVSLLAAALRGAGNTVAPAAVILLGVFVLLPLSPALIFGWGPFPRLGVMGAGLAVVFYYLVAAIVLIAYMRSARTSLHLPFDARLIKRRLLGDILRVGGLSAIGTIQANLTVVLVTGAVGLFGTDAIAGYGIASRLDYIQIPLLFALGSAALTMVGVNIGAGQVTRAERIAWVAAFFAAGVTGILGLFMALFPHAWLTMFSTNAEVLAAGSLYFRTVAPFYGISGLGMLLYFAGQGAGRVMWPVLGGTVRLFIAAGIGWIIVVDLSGGLRELFMAGAAGSIVSAAIVAGALWLRGWSPAGQVSK</sequence>
<feature type="transmembrane region" description="Helical" evidence="7">
    <location>
        <begin position="258"/>
        <end position="283"/>
    </location>
</feature>
<accession>A0ABU8BKJ5</accession>
<feature type="transmembrane region" description="Helical" evidence="7">
    <location>
        <begin position="303"/>
        <end position="323"/>
    </location>
</feature>
<evidence type="ECO:0000313" key="8">
    <source>
        <dbReference type="EMBL" id="MEH2559081.1"/>
    </source>
</evidence>
<evidence type="ECO:0000256" key="4">
    <source>
        <dbReference type="ARBA" id="ARBA00022692"/>
    </source>
</evidence>
<dbReference type="PANTHER" id="PTHR43549">
    <property type="entry name" value="MULTIDRUG RESISTANCE PROTEIN YPNP-RELATED"/>
    <property type="match status" value="1"/>
</dbReference>
<keyword evidence="4 7" id="KW-0812">Transmembrane</keyword>
<dbReference type="Pfam" id="PF01554">
    <property type="entry name" value="MatE"/>
    <property type="match status" value="2"/>
</dbReference>
<dbReference type="EMBL" id="JAZHRV010000001">
    <property type="protein sequence ID" value="MEH2559081.1"/>
    <property type="molecule type" value="Genomic_DNA"/>
</dbReference>
<keyword evidence="9" id="KW-1185">Reference proteome</keyword>
<feature type="transmembrane region" description="Helical" evidence="7">
    <location>
        <begin position="404"/>
        <end position="425"/>
    </location>
</feature>
<dbReference type="PANTHER" id="PTHR43549:SF3">
    <property type="entry name" value="MULTIDRUG RESISTANCE PROTEIN YPNP-RELATED"/>
    <property type="match status" value="1"/>
</dbReference>
<feature type="transmembrane region" description="Helical" evidence="7">
    <location>
        <begin position="180"/>
        <end position="204"/>
    </location>
</feature>
<proteinExistence type="predicted"/>
<dbReference type="InterPro" id="IPR048279">
    <property type="entry name" value="MdtK-like"/>
</dbReference>
<feature type="transmembrane region" description="Helical" evidence="7">
    <location>
        <begin position="335"/>
        <end position="356"/>
    </location>
</feature>
<dbReference type="NCBIfam" id="TIGR00797">
    <property type="entry name" value="matE"/>
    <property type="match status" value="1"/>
</dbReference>
<feature type="transmembrane region" description="Helical" evidence="7">
    <location>
        <begin position="210"/>
        <end position="233"/>
    </location>
</feature>
<dbReference type="InterPro" id="IPR052031">
    <property type="entry name" value="Membrane_Transporter-Flippase"/>
</dbReference>
<dbReference type="RefSeq" id="WP_334486788.1">
    <property type="nucleotide sequence ID" value="NZ_JAZHRV010000001.1"/>
</dbReference>
<evidence type="ECO:0000256" key="1">
    <source>
        <dbReference type="ARBA" id="ARBA00004429"/>
    </source>
</evidence>
<evidence type="ECO:0000256" key="3">
    <source>
        <dbReference type="ARBA" id="ARBA00022475"/>
    </source>
</evidence>
<gene>
    <name evidence="8" type="ORF">V1286_006610</name>
</gene>
<reference evidence="8 9" key="1">
    <citation type="submission" date="2024-02" db="EMBL/GenBank/DDBJ databases">
        <title>Adaptive strategies in a cosmopolitan and abundant soil bacterium.</title>
        <authorList>
            <person name="Carini P."/>
        </authorList>
    </citation>
    <scope>NUCLEOTIDE SEQUENCE [LARGE SCALE GENOMIC DNA]</scope>
    <source>
        <strain evidence="8 9">AZCC 1608</strain>
    </source>
</reference>
<comment type="subcellular location">
    <subcellularLocation>
        <location evidence="1">Cell inner membrane</location>
        <topology evidence="1">Multi-pass membrane protein</topology>
    </subcellularLocation>
</comment>
<feature type="transmembrane region" description="Helical" evidence="7">
    <location>
        <begin position="376"/>
        <end position="397"/>
    </location>
</feature>
<evidence type="ECO:0000256" key="5">
    <source>
        <dbReference type="ARBA" id="ARBA00022989"/>
    </source>
</evidence>
<feature type="transmembrane region" description="Helical" evidence="7">
    <location>
        <begin position="437"/>
        <end position="457"/>
    </location>
</feature>
<organism evidence="8 9">
    <name type="scientific">Bradyrhizobium algeriense</name>
    <dbReference type="NCBI Taxonomy" id="634784"/>
    <lineage>
        <taxon>Bacteria</taxon>
        <taxon>Pseudomonadati</taxon>
        <taxon>Pseudomonadota</taxon>
        <taxon>Alphaproteobacteria</taxon>
        <taxon>Hyphomicrobiales</taxon>
        <taxon>Nitrobacteraceae</taxon>
        <taxon>Bradyrhizobium</taxon>
    </lineage>
</organism>
<evidence type="ECO:0000256" key="6">
    <source>
        <dbReference type="ARBA" id="ARBA00023136"/>
    </source>
</evidence>
<protein>
    <submittedName>
        <fullName evidence="8">MATE family efflux protein</fullName>
    </submittedName>
</protein>
<dbReference type="InterPro" id="IPR002528">
    <property type="entry name" value="MATE_fam"/>
</dbReference>
<evidence type="ECO:0000256" key="2">
    <source>
        <dbReference type="ARBA" id="ARBA00022448"/>
    </source>
</evidence>
<feature type="transmembrane region" description="Helical" evidence="7">
    <location>
        <begin position="108"/>
        <end position="131"/>
    </location>
</feature>
<feature type="transmembrane region" description="Helical" evidence="7">
    <location>
        <begin position="151"/>
        <end position="173"/>
    </location>
</feature>
<feature type="transmembrane region" description="Helical" evidence="7">
    <location>
        <begin position="28"/>
        <end position="49"/>
    </location>
</feature>
<keyword evidence="5 7" id="KW-1133">Transmembrane helix</keyword>
<evidence type="ECO:0000256" key="7">
    <source>
        <dbReference type="SAM" id="Phobius"/>
    </source>
</evidence>
<evidence type="ECO:0000313" key="9">
    <source>
        <dbReference type="Proteomes" id="UP001364224"/>
    </source>
</evidence>
<dbReference type="Proteomes" id="UP001364224">
    <property type="component" value="Unassembled WGS sequence"/>
</dbReference>
<keyword evidence="3" id="KW-1003">Cell membrane</keyword>
<feature type="transmembrane region" description="Helical" evidence="7">
    <location>
        <begin position="55"/>
        <end position="77"/>
    </location>
</feature>
<dbReference type="PIRSF" id="PIRSF006603">
    <property type="entry name" value="DinF"/>
    <property type="match status" value="1"/>
</dbReference>